<dbReference type="NCBIfam" id="TIGR02522">
    <property type="entry name" value="pilus_cpaD"/>
    <property type="match status" value="1"/>
</dbReference>
<accession>A0AAJ5WG40</accession>
<organism evidence="1 2">
    <name type="scientific">Candidatus Pseudomonas phytovorans</name>
    <dbReference type="NCBI Taxonomy" id="3121377"/>
    <lineage>
        <taxon>Bacteria</taxon>
        <taxon>Pseudomonadati</taxon>
        <taxon>Pseudomonadota</taxon>
        <taxon>Gammaproteobacteria</taxon>
        <taxon>Pseudomonadales</taxon>
        <taxon>Pseudomonadaceae</taxon>
        <taxon>Pseudomonas</taxon>
    </lineage>
</organism>
<dbReference type="PROSITE" id="PS51257">
    <property type="entry name" value="PROKAR_LIPOPROTEIN"/>
    <property type="match status" value="1"/>
</dbReference>
<dbReference type="Pfam" id="PF09476">
    <property type="entry name" value="Pilus_CpaD"/>
    <property type="match status" value="1"/>
</dbReference>
<evidence type="ECO:0000313" key="2">
    <source>
        <dbReference type="Proteomes" id="UP001216329"/>
    </source>
</evidence>
<keyword evidence="1" id="KW-0449">Lipoprotein</keyword>
<name>A0AAJ5WG40_9PSED</name>
<dbReference type="InterPro" id="IPR019027">
    <property type="entry name" value="Pilus_biogenesis_CpaD-related"/>
</dbReference>
<dbReference type="Proteomes" id="UP001216329">
    <property type="component" value="Chromosome"/>
</dbReference>
<evidence type="ECO:0000313" key="1">
    <source>
        <dbReference type="EMBL" id="WEK29038.1"/>
    </source>
</evidence>
<dbReference type="InterPro" id="IPR013361">
    <property type="entry name" value="Pilus_CpaD"/>
</dbReference>
<sequence length="214" mass="22691">MHLAKPVFVALSLGLLLTGCDRFVNDQRTANYAPEAPLPAIRAVPSALVAHLKTTAAGGLDQASLADLNTLLARQGRLSQQTLTLRPSTPNGEQVANRLATLLRQLGARQVIQAPTQLQRGGDTDLQVVSEAVVAQVPDCTIANPDQVAVKPFIATGNLGCANRANIARMVADPRDLNRGQALDGGDGIAASNAVDRYQRQQTAELLDINFNKD</sequence>
<protein>
    <submittedName>
        <fullName evidence="1">CpaD family pilus assembly lipoprotein</fullName>
    </submittedName>
</protein>
<gene>
    <name evidence="1" type="ORF">P0Y58_19280</name>
</gene>
<proteinExistence type="predicted"/>
<dbReference type="EMBL" id="CP119325">
    <property type="protein sequence ID" value="WEK29038.1"/>
    <property type="molecule type" value="Genomic_DNA"/>
</dbReference>
<dbReference type="AlphaFoldDB" id="A0AAJ5WG40"/>
<reference evidence="1" key="1">
    <citation type="submission" date="2023-03" db="EMBL/GenBank/DDBJ databases">
        <title>Andean soil-derived lignocellulolytic bacterial consortium as a source of novel taxa and putative plastic-active enzymes.</title>
        <authorList>
            <person name="Diaz-Garcia L."/>
            <person name="Chuvochina M."/>
            <person name="Feuerriegel G."/>
            <person name="Bunk B."/>
            <person name="Sproer C."/>
            <person name="Streit W.R."/>
            <person name="Rodriguez L.M."/>
            <person name="Overmann J."/>
            <person name="Jimenez D.J."/>
        </authorList>
    </citation>
    <scope>NUCLEOTIDE SEQUENCE</scope>
    <source>
        <strain evidence="1">MAG 876</strain>
    </source>
</reference>